<sequence>MISRTIALSSSSWLVSFFSVSQHVLVKEVVRIYLHYIRAVHVRKVRAEAETEALNEGFSQGLSYEDSSKQACEKGDAAARRAYLQAKHIMGHLISSGWDVFETLYVGGTITEGLIRAVVHCWITCRCYIGEQRLGWIGSLVGSHMGSWVGGRIGLMAYDVGNGVQYLLQLVGKEHSSNGSSSSRVLCFSAEKGRSIRCLLMN</sequence>
<evidence type="ECO:0000313" key="1">
    <source>
        <dbReference type="EMBL" id="RVW68239.1"/>
    </source>
</evidence>
<dbReference type="PANTHER" id="PTHR35702:SF2">
    <property type="match status" value="1"/>
</dbReference>
<dbReference type="Proteomes" id="UP000288805">
    <property type="component" value="Unassembled WGS sequence"/>
</dbReference>
<protein>
    <submittedName>
        <fullName evidence="1">Uncharacterized protein</fullName>
    </submittedName>
</protein>
<accession>A0A438G7P8</accession>
<reference evidence="1 2" key="1">
    <citation type="journal article" date="2018" name="PLoS Genet.">
        <title>Population sequencing reveals clonal diversity and ancestral inbreeding in the grapevine cultivar Chardonnay.</title>
        <authorList>
            <person name="Roach M.J."/>
            <person name="Johnson D.L."/>
            <person name="Bohlmann J."/>
            <person name="van Vuuren H.J."/>
            <person name="Jones S.J."/>
            <person name="Pretorius I.S."/>
            <person name="Schmidt S.A."/>
            <person name="Borneman A.R."/>
        </authorList>
    </citation>
    <scope>NUCLEOTIDE SEQUENCE [LARGE SCALE GENOMIC DNA]</scope>
    <source>
        <strain evidence="2">cv. Chardonnay</strain>
        <tissue evidence="1">Leaf</tissue>
    </source>
</reference>
<dbReference type="PANTHER" id="PTHR35702">
    <property type="entry name" value="EXPRESSED PROTEIN"/>
    <property type="match status" value="1"/>
</dbReference>
<name>A0A438G7P8_VITVI</name>
<gene>
    <name evidence="1" type="ORF">CK203_064524</name>
</gene>
<dbReference type="AlphaFoldDB" id="A0A438G7P8"/>
<proteinExistence type="predicted"/>
<organism evidence="1 2">
    <name type="scientific">Vitis vinifera</name>
    <name type="common">Grape</name>
    <dbReference type="NCBI Taxonomy" id="29760"/>
    <lineage>
        <taxon>Eukaryota</taxon>
        <taxon>Viridiplantae</taxon>
        <taxon>Streptophyta</taxon>
        <taxon>Embryophyta</taxon>
        <taxon>Tracheophyta</taxon>
        <taxon>Spermatophyta</taxon>
        <taxon>Magnoliopsida</taxon>
        <taxon>eudicotyledons</taxon>
        <taxon>Gunneridae</taxon>
        <taxon>Pentapetalae</taxon>
        <taxon>rosids</taxon>
        <taxon>Vitales</taxon>
        <taxon>Vitaceae</taxon>
        <taxon>Viteae</taxon>
        <taxon>Vitis</taxon>
    </lineage>
</organism>
<dbReference type="EMBL" id="QGNW01000543">
    <property type="protein sequence ID" value="RVW68239.1"/>
    <property type="molecule type" value="Genomic_DNA"/>
</dbReference>
<comment type="caution">
    <text evidence="1">The sequence shown here is derived from an EMBL/GenBank/DDBJ whole genome shotgun (WGS) entry which is preliminary data.</text>
</comment>
<evidence type="ECO:0000313" key="2">
    <source>
        <dbReference type="Proteomes" id="UP000288805"/>
    </source>
</evidence>